<evidence type="ECO:0000259" key="2">
    <source>
        <dbReference type="Pfam" id="PF06259"/>
    </source>
</evidence>
<keyword evidence="4" id="KW-1185">Reference proteome</keyword>
<proteinExistence type="predicted"/>
<dbReference type="STRING" id="403935.SAMN05216481_102169"/>
<feature type="region of interest" description="Disordered" evidence="1">
    <location>
        <begin position="121"/>
        <end position="156"/>
    </location>
</feature>
<evidence type="ECO:0000313" key="4">
    <source>
        <dbReference type="Proteomes" id="UP000199055"/>
    </source>
</evidence>
<dbReference type="InterPro" id="IPR029058">
    <property type="entry name" value="AB_hydrolase_fold"/>
</dbReference>
<keyword evidence="3" id="KW-0378">Hydrolase</keyword>
<accession>A0A1H9B3R0</accession>
<gene>
    <name evidence="3" type="ORF">SAMN05216481_102169</name>
</gene>
<dbReference type="EMBL" id="FOET01000002">
    <property type="protein sequence ID" value="SEP83656.1"/>
    <property type="molecule type" value="Genomic_DNA"/>
</dbReference>
<evidence type="ECO:0000313" key="3">
    <source>
        <dbReference type="EMBL" id="SEP83656.1"/>
    </source>
</evidence>
<evidence type="ECO:0000256" key="1">
    <source>
        <dbReference type="SAM" id="MobiDB-lite"/>
    </source>
</evidence>
<protein>
    <submittedName>
        <fullName evidence="3">Alpha/beta hydrolase</fullName>
    </submittedName>
</protein>
<organism evidence="3 4">
    <name type="scientific">Streptomyces radiopugnans</name>
    <dbReference type="NCBI Taxonomy" id="403935"/>
    <lineage>
        <taxon>Bacteria</taxon>
        <taxon>Bacillati</taxon>
        <taxon>Actinomycetota</taxon>
        <taxon>Actinomycetes</taxon>
        <taxon>Kitasatosporales</taxon>
        <taxon>Streptomycetaceae</taxon>
        <taxon>Streptomyces</taxon>
    </lineage>
</organism>
<dbReference type="Pfam" id="PF06259">
    <property type="entry name" value="Abhydrolase_8"/>
    <property type="match status" value="1"/>
</dbReference>
<dbReference type="SUPFAM" id="SSF53474">
    <property type="entry name" value="alpha/beta-Hydrolases"/>
    <property type="match status" value="1"/>
</dbReference>
<feature type="region of interest" description="Disordered" evidence="1">
    <location>
        <begin position="545"/>
        <end position="599"/>
    </location>
</feature>
<name>A0A1H9B3R0_9ACTN</name>
<feature type="compositionally biased region" description="Basic and acidic residues" evidence="1">
    <location>
        <begin position="588"/>
        <end position="599"/>
    </location>
</feature>
<reference evidence="4" key="1">
    <citation type="submission" date="2016-10" db="EMBL/GenBank/DDBJ databases">
        <authorList>
            <person name="Varghese N."/>
            <person name="Submissions S."/>
        </authorList>
    </citation>
    <scope>NUCLEOTIDE SEQUENCE [LARGE SCALE GENOMIC DNA]</scope>
    <source>
        <strain evidence="4">CGMCC 4.3519</strain>
    </source>
</reference>
<dbReference type="GO" id="GO:0016787">
    <property type="term" value="F:hydrolase activity"/>
    <property type="evidence" value="ECO:0007669"/>
    <property type="project" value="UniProtKB-KW"/>
</dbReference>
<dbReference type="InterPro" id="IPR010427">
    <property type="entry name" value="DUF1023"/>
</dbReference>
<sequence>MTSTLTWRQLRDLDIAGIQDAADGWAGASNRAASARDRVDNEMLAKLKDSQEGEGARAAVRRLGRLSENFHYIHVECGLARTALDGLAHELGSFQKTLRDNLDDAEALKFTVHADGTVSYPSAGEEVGGVKPPGGTVTGSHDLLKPTTDPSLKLTDRNPNRARAQEIADRIARVMRDARTADGDYAEAIRRLRTKPGIDISDAMWADAHRDSAIARDAAYDYLGKEIPRDLTPAQRKEWWDELGKEEREQYLTLYPREIGSLDGIPAEVRDSANRTYLPLLMGKLEGEGTESAATKLQGLRVIDRKLDEDSEPPMFLLGIGDEGNGRAIVSYGNPDTSKNVSAYVPGLGTALDEDFANNDLERARDTALSAQKYDPSSASIVWLGYDAPQLPADKWLDNADVMSKNHAATGAAEYNEFMGGLAATNRHSDPHLTAIGHSYGSLTVGLAAQKSGGIPGADDIILLGSPGVDAERAEELGVGRGHVHVGAAENDPVTKLPSKKETLSGALGLGTGPFGTYLHSKSADIEDDDIWFGKDPASEAFGANRFRVDDGPRPLIDGEGPTPAHSNYFNPEKDPESNANIGAIVADRPDLVTSEEHR</sequence>
<feature type="compositionally biased region" description="Low complexity" evidence="1">
    <location>
        <begin position="129"/>
        <end position="139"/>
    </location>
</feature>
<dbReference type="Proteomes" id="UP000199055">
    <property type="component" value="Unassembled WGS sequence"/>
</dbReference>
<feature type="domain" description="DUF1023" evidence="2">
    <location>
        <begin position="324"/>
        <end position="498"/>
    </location>
</feature>
<dbReference type="AlphaFoldDB" id="A0A1H9B3R0"/>